<evidence type="ECO:0000313" key="12">
    <source>
        <dbReference type="EMBL" id="RYC67735.1"/>
    </source>
</evidence>
<keyword evidence="12" id="KW-0689">Ribosomal protein</keyword>
<dbReference type="RefSeq" id="WP_129604835.1">
    <property type="nucleotide sequence ID" value="NZ_SBLB01000007.1"/>
</dbReference>
<dbReference type="Gene3D" id="3.80.30.20">
    <property type="entry name" value="tm_1862 like domain"/>
    <property type="match status" value="1"/>
</dbReference>
<dbReference type="InterPro" id="IPR005839">
    <property type="entry name" value="Methylthiotransferase"/>
</dbReference>
<feature type="binding site" evidence="8">
    <location>
        <position position="155"/>
    </location>
    <ligand>
        <name>[4Fe-4S] cluster</name>
        <dbReference type="ChEBI" id="CHEBI:49883"/>
        <label>2</label>
        <note>4Fe-4S-S-AdoMet</note>
    </ligand>
</feature>
<evidence type="ECO:0000256" key="5">
    <source>
        <dbReference type="ARBA" id="ARBA00022723"/>
    </source>
</evidence>
<evidence type="ECO:0000313" key="13">
    <source>
        <dbReference type="Proteomes" id="UP000290407"/>
    </source>
</evidence>
<proteinExistence type="inferred from homology"/>
<comment type="cofactor">
    <cofactor evidence="8">
        <name>[4Fe-4S] cluster</name>
        <dbReference type="ChEBI" id="CHEBI:49883"/>
    </cofactor>
    <text evidence="8">Binds 2 [4Fe-4S] clusters. One cluster is coordinated with 3 cysteines and an exchangeable S-adenosyl-L-methionine.</text>
</comment>
<evidence type="ECO:0000259" key="10">
    <source>
        <dbReference type="PROSITE" id="PS51449"/>
    </source>
</evidence>
<keyword evidence="7 8" id="KW-0411">Iron-sulfur</keyword>
<sequence>MKTKGIRTNKINIVTLGCSKNLVDSEVLFTQLRGNGMDVTHESKKDDANIVVINTCGFIDNAKEESVNTILRYVDAKDAGMVDKVYVTGCLSHRYKDELEVEIPDVDAWFGTNEMPRLLKTLRADYKHELVGERLLTTPAHFAYLKIAEGCDRPCSFCAIPLMRGKHVSRSMDELVTEARSLARRGTKELILIAQDLTYYGLDLYKKRNLDELVARLADVEGIDWIRLQYAYPSGFPLEVLDVMRNRPNVCNYLDMPLQTGSTELLRLMRRGITREKTEALINTIRDKVPDITLRTTLIVGHPGETDAMFQETYDFVDRMRFDRMGVFTYSHEENTHSYSMPDDIPADIKQERADELMDLQQSISAELNQQKVGRTYKTLFDRKEGGYFIGRTEADSPEVDNEVLVPASQYVRLGDFANVRIDRAEEFDLYGNVV</sequence>
<dbReference type="GO" id="GO:0046872">
    <property type="term" value="F:metal ion binding"/>
    <property type="evidence" value="ECO:0007669"/>
    <property type="project" value="UniProtKB-KW"/>
</dbReference>
<dbReference type="PROSITE" id="PS01278">
    <property type="entry name" value="MTTASE_RADICAL"/>
    <property type="match status" value="1"/>
</dbReference>
<dbReference type="InterPro" id="IPR020612">
    <property type="entry name" value="Methylthiotransferase_CS"/>
</dbReference>
<dbReference type="Gene3D" id="2.40.50.140">
    <property type="entry name" value="Nucleic acid-binding proteins"/>
    <property type="match status" value="1"/>
</dbReference>
<dbReference type="GO" id="GO:0051539">
    <property type="term" value="F:4 iron, 4 sulfur cluster binding"/>
    <property type="evidence" value="ECO:0007669"/>
    <property type="project" value="UniProtKB-UniRule"/>
</dbReference>
<dbReference type="PANTHER" id="PTHR43837">
    <property type="entry name" value="RIBOSOMAL PROTEIN S12 METHYLTHIOTRANSFERASE RIMO"/>
    <property type="match status" value="1"/>
</dbReference>
<feature type="domain" description="MTTase N-terminal" evidence="10">
    <location>
        <begin position="9"/>
        <end position="127"/>
    </location>
</feature>
<evidence type="ECO:0000259" key="9">
    <source>
        <dbReference type="PROSITE" id="PS50926"/>
    </source>
</evidence>
<reference evidence="12 13" key="1">
    <citation type="submission" date="2019-01" db="EMBL/GenBank/DDBJ databases">
        <title>Spirosoma flava sp. nov., a propanil-degrading bacterium isolated from herbicide-contaminated soil.</title>
        <authorList>
            <person name="Zhang L."/>
            <person name="Jiang J.-D."/>
        </authorList>
    </citation>
    <scope>NUCLEOTIDE SEQUENCE [LARGE SCALE GENOMIC DNA]</scope>
    <source>
        <strain evidence="12 13">TY50</strain>
    </source>
</reference>
<evidence type="ECO:0000256" key="7">
    <source>
        <dbReference type="ARBA" id="ARBA00023014"/>
    </source>
</evidence>
<dbReference type="GO" id="GO:0035599">
    <property type="term" value="F:aspartic acid methylthiotransferase activity"/>
    <property type="evidence" value="ECO:0007669"/>
    <property type="project" value="TreeGrafter"/>
</dbReference>
<dbReference type="NCBIfam" id="TIGR00089">
    <property type="entry name" value="MiaB/RimO family radical SAM methylthiotransferase"/>
    <property type="match status" value="1"/>
</dbReference>
<evidence type="ECO:0000256" key="1">
    <source>
        <dbReference type="ARBA" id="ARBA00022485"/>
    </source>
</evidence>
<dbReference type="Proteomes" id="UP000290407">
    <property type="component" value="Unassembled WGS sequence"/>
</dbReference>
<dbReference type="FunFam" id="3.80.30.20:FF:000001">
    <property type="entry name" value="tRNA-2-methylthio-N(6)-dimethylallyladenosine synthase 2"/>
    <property type="match status" value="1"/>
</dbReference>
<gene>
    <name evidence="8 12" type="primary">rimO</name>
    <name evidence="12" type="ORF">EQG79_23830</name>
</gene>
<dbReference type="HAMAP" id="MF_01865">
    <property type="entry name" value="MTTase_RimO"/>
    <property type="match status" value="1"/>
</dbReference>
<evidence type="ECO:0000256" key="8">
    <source>
        <dbReference type="HAMAP-Rule" id="MF_01865"/>
    </source>
</evidence>
<dbReference type="InterPro" id="IPR006638">
    <property type="entry name" value="Elp3/MiaA/NifB-like_rSAM"/>
</dbReference>
<keyword evidence="1 8" id="KW-0004">4Fe-4S</keyword>
<dbReference type="GO" id="GO:0103039">
    <property type="term" value="F:protein methylthiotransferase activity"/>
    <property type="evidence" value="ECO:0007669"/>
    <property type="project" value="UniProtKB-EC"/>
</dbReference>
<protein>
    <recommendedName>
        <fullName evidence="8">Ribosomal protein uS12 methylthiotransferase RimO</fullName>
        <shortName evidence="8">uS12 MTTase</shortName>
        <shortName evidence="8">uS12 methylthiotransferase</shortName>
        <ecNumber evidence="8">2.8.4.4</ecNumber>
    </recommendedName>
    <alternativeName>
        <fullName evidence="8">Ribosomal protein uS12 (aspartate-C(3))-methylthiotransferase</fullName>
    </alternativeName>
    <alternativeName>
        <fullName evidence="8">Ribosome maturation factor RimO</fullName>
    </alternativeName>
</protein>
<dbReference type="PROSITE" id="PS51918">
    <property type="entry name" value="RADICAL_SAM"/>
    <property type="match status" value="1"/>
</dbReference>
<feature type="domain" description="TRAM" evidence="9">
    <location>
        <begin position="370"/>
        <end position="435"/>
    </location>
</feature>
<organism evidence="12 13">
    <name type="scientific">Spirosoma sordidisoli</name>
    <dbReference type="NCBI Taxonomy" id="2502893"/>
    <lineage>
        <taxon>Bacteria</taxon>
        <taxon>Pseudomonadati</taxon>
        <taxon>Bacteroidota</taxon>
        <taxon>Cytophagia</taxon>
        <taxon>Cytophagales</taxon>
        <taxon>Cytophagaceae</taxon>
        <taxon>Spirosoma</taxon>
    </lineage>
</organism>
<evidence type="ECO:0000256" key="2">
    <source>
        <dbReference type="ARBA" id="ARBA00022490"/>
    </source>
</evidence>
<dbReference type="CDD" id="cd01335">
    <property type="entry name" value="Radical_SAM"/>
    <property type="match status" value="1"/>
</dbReference>
<dbReference type="GO" id="GO:0005829">
    <property type="term" value="C:cytosol"/>
    <property type="evidence" value="ECO:0007669"/>
    <property type="project" value="TreeGrafter"/>
</dbReference>
<feature type="binding site" evidence="8">
    <location>
        <position position="90"/>
    </location>
    <ligand>
        <name>[4Fe-4S] cluster</name>
        <dbReference type="ChEBI" id="CHEBI:49883"/>
        <label>1</label>
    </ligand>
</feature>
<dbReference type="InterPro" id="IPR012340">
    <property type="entry name" value="NA-bd_OB-fold"/>
</dbReference>
<dbReference type="Pfam" id="PF18693">
    <property type="entry name" value="TRAM_2"/>
    <property type="match status" value="1"/>
</dbReference>
<dbReference type="EC" id="2.8.4.4" evidence="8"/>
<feature type="binding site" evidence="8">
    <location>
        <position position="151"/>
    </location>
    <ligand>
        <name>[4Fe-4S] cluster</name>
        <dbReference type="ChEBI" id="CHEBI:49883"/>
        <label>2</label>
        <note>4Fe-4S-S-AdoMet</note>
    </ligand>
</feature>
<dbReference type="Gene3D" id="3.40.50.12160">
    <property type="entry name" value="Methylthiotransferase, N-terminal domain"/>
    <property type="match status" value="1"/>
</dbReference>
<dbReference type="SFLD" id="SFLDS00029">
    <property type="entry name" value="Radical_SAM"/>
    <property type="match status" value="1"/>
</dbReference>
<dbReference type="InterPro" id="IPR002792">
    <property type="entry name" value="TRAM_dom"/>
</dbReference>
<dbReference type="InterPro" id="IPR023404">
    <property type="entry name" value="rSAM_horseshoe"/>
</dbReference>
<dbReference type="GO" id="GO:0005840">
    <property type="term" value="C:ribosome"/>
    <property type="evidence" value="ECO:0007669"/>
    <property type="project" value="UniProtKB-KW"/>
</dbReference>
<accession>A0A4Q2UJR2</accession>
<dbReference type="SFLD" id="SFLDF00274">
    <property type="entry name" value="ribosomal_protein_S12_methylth"/>
    <property type="match status" value="1"/>
</dbReference>
<comment type="catalytic activity">
    <reaction evidence="8">
        <text>L-aspartate(89)-[ribosomal protein uS12]-hydrogen + (sulfur carrier)-SH + AH2 + 2 S-adenosyl-L-methionine = 3-methylsulfanyl-L-aspartate(89)-[ribosomal protein uS12]-hydrogen + (sulfur carrier)-H + 5'-deoxyadenosine + L-methionine + A + S-adenosyl-L-homocysteine + 2 H(+)</text>
        <dbReference type="Rhea" id="RHEA:37087"/>
        <dbReference type="Rhea" id="RHEA-COMP:10460"/>
        <dbReference type="Rhea" id="RHEA-COMP:10461"/>
        <dbReference type="Rhea" id="RHEA-COMP:14737"/>
        <dbReference type="Rhea" id="RHEA-COMP:14739"/>
        <dbReference type="ChEBI" id="CHEBI:13193"/>
        <dbReference type="ChEBI" id="CHEBI:15378"/>
        <dbReference type="ChEBI" id="CHEBI:17319"/>
        <dbReference type="ChEBI" id="CHEBI:17499"/>
        <dbReference type="ChEBI" id="CHEBI:29917"/>
        <dbReference type="ChEBI" id="CHEBI:29961"/>
        <dbReference type="ChEBI" id="CHEBI:57844"/>
        <dbReference type="ChEBI" id="CHEBI:57856"/>
        <dbReference type="ChEBI" id="CHEBI:59789"/>
        <dbReference type="ChEBI" id="CHEBI:64428"/>
        <dbReference type="ChEBI" id="CHEBI:73599"/>
        <dbReference type="EC" id="2.8.4.4"/>
    </reaction>
</comment>
<evidence type="ECO:0000256" key="3">
    <source>
        <dbReference type="ARBA" id="ARBA00022679"/>
    </source>
</evidence>
<dbReference type="Pfam" id="PF00919">
    <property type="entry name" value="UPF0004"/>
    <property type="match status" value="1"/>
</dbReference>
<evidence type="ECO:0000256" key="4">
    <source>
        <dbReference type="ARBA" id="ARBA00022691"/>
    </source>
</evidence>
<dbReference type="InterPro" id="IPR013848">
    <property type="entry name" value="Methylthiotransferase_N"/>
</dbReference>
<keyword evidence="12" id="KW-0687">Ribonucleoprotein</keyword>
<keyword evidence="5 8" id="KW-0479">Metal-binding</keyword>
<feature type="binding site" evidence="8">
    <location>
        <position position="18"/>
    </location>
    <ligand>
        <name>[4Fe-4S] cluster</name>
        <dbReference type="ChEBI" id="CHEBI:49883"/>
        <label>1</label>
    </ligand>
</feature>
<dbReference type="Pfam" id="PF04055">
    <property type="entry name" value="Radical_SAM"/>
    <property type="match status" value="1"/>
</dbReference>
<feature type="binding site" evidence="8">
    <location>
        <position position="158"/>
    </location>
    <ligand>
        <name>[4Fe-4S] cluster</name>
        <dbReference type="ChEBI" id="CHEBI:49883"/>
        <label>2</label>
        <note>4Fe-4S-S-AdoMet</note>
    </ligand>
</feature>
<dbReference type="SFLD" id="SFLDG01061">
    <property type="entry name" value="methylthiotransferase"/>
    <property type="match status" value="1"/>
</dbReference>
<comment type="caution">
    <text evidence="12">The sequence shown here is derived from an EMBL/GenBank/DDBJ whole genome shotgun (WGS) entry which is preliminary data.</text>
</comment>
<dbReference type="AlphaFoldDB" id="A0A4Q2UJR2"/>
<dbReference type="EMBL" id="SBLB01000007">
    <property type="protein sequence ID" value="RYC67735.1"/>
    <property type="molecule type" value="Genomic_DNA"/>
</dbReference>
<keyword evidence="6 8" id="KW-0408">Iron</keyword>
<dbReference type="PANTHER" id="PTHR43837:SF1">
    <property type="entry name" value="RIBOSOMAL PROTEIN US12 METHYLTHIOTRANSFERASE RIMO"/>
    <property type="match status" value="1"/>
</dbReference>
<dbReference type="NCBIfam" id="TIGR01125">
    <property type="entry name" value="30S ribosomal protein S12 methylthiotransferase RimO"/>
    <property type="match status" value="1"/>
</dbReference>
<dbReference type="SUPFAM" id="SSF102114">
    <property type="entry name" value="Radical SAM enzymes"/>
    <property type="match status" value="1"/>
</dbReference>
<comment type="function">
    <text evidence="8">Catalyzes the methylthiolation of an aspartic acid residue of ribosomal protein uS12.</text>
</comment>
<keyword evidence="3 8" id="KW-0808">Transferase</keyword>
<comment type="subcellular location">
    <subcellularLocation>
        <location evidence="8">Cytoplasm</location>
    </subcellularLocation>
</comment>
<dbReference type="InterPro" id="IPR058240">
    <property type="entry name" value="rSAM_sf"/>
</dbReference>
<dbReference type="PROSITE" id="PS51449">
    <property type="entry name" value="MTTASE_N"/>
    <property type="match status" value="1"/>
</dbReference>
<dbReference type="SMART" id="SM00729">
    <property type="entry name" value="Elp3"/>
    <property type="match status" value="1"/>
</dbReference>
<keyword evidence="13" id="KW-1185">Reference proteome</keyword>
<keyword evidence="2 8" id="KW-0963">Cytoplasm</keyword>
<evidence type="ECO:0000256" key="6">
    <source>
        <dbReference type="ARBA" id="ARBA00023004"/>
    </source>
</evidence>
<comment type="similarity">
    <text evidence="8">Belongs to the methylthiotransferase family. RimO subfamily.</text>
</comment>
<dbReference type="InterPro" id="IPR007197">
    <property type="entry name" value="rSAM"/>
</dbReference>
<dbReference type="GO" id="GO:0006400">
    <property type="term" value="P:tRNA modification"/>
    <property type="evidence" value="ECO:0007669"/>
    <property type="project" value="InterPro"/>
</dbReference>
<name>A0A4Q2UJR2_9BACT</name>
<evidence type="ECO:0000259" key="11">
    <source>
        <dbReference type="PROSITE" id="PS51918"/>
    </source>
</evidence>
<feature type="domain" description="Radical SAM core" evidence="11">
    <location>
        <begin position="137"/>
        <end position="367"/>
    </location>
</feature>
<keyword evidence="4 8" id="KW-0949">S-adenosyl-L-methionine</keyword>
<dbReference type="InterPro" id="IPR038135">
    <property type="entry name" value="Methylthiotransferase_N_sf"/>
</dbReference>
<feature type="binding site" evidence="8">
    <location>
        <position position="56"/>
    </location>
    <ligand>
        <name>[4Fe-4S] cluster</name>
        <dbReference type="ChEBI" id="CHEBI:49883"/>
        <label>1</label>
    </ligand>
</feature>
<dbReference type="SFLD" id="SFLDG01082">
    <property type="entry name" value="B12-binding_domain_containing"/>
    <property type="match status" value="1"/>
</dbReference>
<dbReference type="PROSITE" id="PS50926">
    <property type="entry name" value="TRAM"/>
    <property type="match status" value="1"/>
</dbReference>
<dbReference type="InterPro" id="IPR005840">
    <property type="entry name" value="Ribosomal_uS12_MeSTrfase_RimO"/>
</dbReference>